<organism evidence="1 2">
    <name type="scientific">Hirundo rustica rustica</name>
    <dbReference type="NCBI Taxonomy" id="333673"/>
    <lineage>
        <taxon>Eukaryota</taxon>
        <taxon>Metazoa</taxon>
        <taxon>Chordata</taxon>
        <taxon>Craniata</taxon>
        <taxon>Vertebrata</taxon>
        <taxon>Euteleostomi</taxon>
        <taxon>Archelosauria</taxon>
        <taxon>Archosauria</taxon>
        <taxon>Dinosauria</taxon>
        <taxon>Saurischia</taxon>
        <taxon>Theropoda</taxon>
        <taxon>Coelurosauria</taxon>
        <taxon>Aves</taxon>
        <taxon>Neognathae</taxon>
        <taxon>Neoaves</taxon>
        <taxon>Telluraves</taxon>
        <taxon>Australaves</taxon>
        <taxon>Passeriformes</taxon>
        <taxon>Sylvioidea</taxon>
        <taxon>Hirundinidae</taxon>
        <taxon>Hirundo</taxon>
    </lineage>
</organism>
<keyword evidence="2" id="KW-1185">Reference proteome</keyword>
<evidence type="ECO:0000313" key="2">
    <source>
        <dbReference type="Proteomes" id="UP000269221"/>
    </source>
</evidence>
<dbReference type="STRING" id="333673.A0A3M0LJ46"/>
<sequence length="310" mass="34637">MRSAPRGPEAVQKHSPTICHGLIQTALEKGEAPEHLQCIDGITVWGNTAGEVFEKEEITEVLLKASFAIKQTGLPFRFFLPLLATVATQEASFHNQKLFQSEFCNTWLQAQRHRAAVLSAATRAHQQCLDEAERRTSGASQPAALLSAAKRKAKVPHESYTLAKSQLPEFASCICQWSCCLPPKWMDDGRVDVVYLDFSKALDTIYHNNVTRKLRKCRLHEWTVRWTENWMNGRSQRVVFAITESGCESVTRDVPQGSIMGPVLFNLFSSDLDKGQMLPQHVIDSTKMAAVANTPEGCVALQKGLDRVER</sequence>
<protein>
    <submittedName>
        <fullName evidence="1">Uncharacterized protein</fullName>
    </submittedName>
</protein>
<dbReference type="EMBL" id="QRBI01000095">
    <property type="protein sequence ID" value="RMC19097.1"/>
    <property type="molecule type" value="Genomic_DNA"/>
</dbReference>
<comment type="caution">
    <text evidence="1">The sequence shown here is derived from an EMBL/GenBank/DDBJ whole genome shotgun (WGS) entry which is preliminary data.</text>
</comment>
<dbReference type="PANTHER" id="PTHR33332">
    <property type="entry name" value="REVERSE TRANSCRIPTASE DOMAIN-CONTAINING PROTEIN"/>
    <property type="match status" value="1"/>
</dbReference>
<name>A0A3M0LJ46_HIRRU</name>
<proteinExistence type="predicted"/>
<dbReference type="Proteomes" id="UP000269221">
    <property type="component" value="Unassembled WGS sequence"/>
</dbReference>
<gene>
    <name evidence="1" type="ORF">DUI87_03701</name>
</gene>
<dbReference type="OrthoDB" id="410155at2759"/>
<accession>A0A3M0LJ46</accession>
<reference evidence="1 2" key="1">
    <citation type="submission" date="2018-07" db="EMBL/GenBank/DDBJ databases">
        <title>A high quality draft genome assembly of the barn swallow (H. rustica rustica).</title>
        <authorList>
            <person name="Formenti G."/>
            <person name="Chiara M."/>
            <person name="Poveda L."/>
            <person name="Francoijs K.-J."/>
            <person name="Bonisoli-Alquati A."/>
            <person name="Canova L."/>
            <person name="Gianfranceschi L."/>
            <person name="Horner D.S."/>
            <person name="Saino N."/>
        </authorList>
    </citation>
    <scope>NUCLEOTIDE SEQUENCE [LARGE SCALE GENOMIC DNA]</scope>
    <source>
        <strain evidence="1">Chelidonia</strain>
        <tissue evidence="1">Blood</tissue>
    </source>
</reference>
<evidence type="ECO:0000313" key="1">
    <source>
        <dbReference type="EMBL" id="RMC19097.1"/>
    </source>
</evidence>
<dbReference type="AlphaFoldDB" id="A0A3M0LJ46"/>